<keyword evidence="2" id="KW-1185">Reference proteome</keyword>
<organism evidence="1 2">
    <name type="scientific">Populus trichocarpa</name>
    <name type="common">Western balsam poplar</name>
    <name type="synonym">Populus balsamifera subsp. trichocarpa</name>
    <dbReference type="NCBI Taxonomy" id="3694"/>
    <lineage>
        <taxon>Eukaryota</taxon>
        <taxon>Viridiplantae</taxon>
        <taxon>Streptophyta</taxon>
        <taxon>Embryophyta</taxon>
        <taxon>Tracheophyta</taxon>
        <taxon>Spermatophyta</taxon>
        <taxon>Magnoliopsida</taxon>
        <taxon>eudicotyledons</taxon>
        <taxon>Gunneridae</taxon>
        <taxon>Pentapetalae</taxon>
        <taxon>rosids</taxon>
        <taxon>fabids</taxon>
        <taxon>Malpighiales</taxon>
        <taxon>Salicaceae</taxon>
        <taxon>Saliceae</taxon>
        <taxon>Populus</taxon>
    </lineage>
</organism>
<dbReference type="Proteomes" id="UP000006729">
    <property type="component" value="Chromosome 1"/>
</dbReference>
<accession>A0A3N7EJ84</accession>
<sequence>MNKLAKLLSASYRLSYNTNYMKKCLYLFGNIIISA</sequence>
<gene>
    <name evidence="1" type="ORF">POPTR_001G236566</name>
</gene>
<reference evidence="1 2" key="1">
    <citation type="journal article" date="2006" name="Science">
        <title>The genome of black cottonwood, Populus trichocarpa (Torr. &amp; Gray).</title>
        <authorList>
            <person name="Tuskan G.A."/>
            <person name="Difazio S."/>
            <person name="Jansson S."/>
            <person name="Bohlmann J."/>
            <person name="Grigoriev I."/>
            <person name="Hellsten U."/>
            <person name="Putnam N."/>
            <person name="Ralph S."/>
            <person name="Rombauts S."/>
            <person name="Salamov A."/>
            <person name="Schein J."/>
            <person name="Sterck L."/>
            <person name="Aerts A."/>
            <person name="Bhalerao R.R."/>
            <person name="Bhalerao R.P."/>
            <person name="Blaudez D."/>
            <person name="Boerjan W."/>
            <person name="Brun A."/>
            <person name="Brunner A."/>
            <person name="Busov V."/>
            <person name="Campbell M."/>
            <person name="Carlson J."/>
            <person name="Chalot M."/>
            <person name="Chapman J."/>
            <person name="Chen G.L."/>
            <person name="Cooper D."/>
            <person name="Coutinho P.M."/>
            <person name="Couturier J."/>
            <person name="Covert S."/>
            <person name="Cronk Q."/>
            <person name="Cunningham R."/>
            <person name="Davis J."/>
            <person name="Degroeve S."/>
            <person name="Dejardin A."/>
            <person name="Depamphilis C."/>
            <person name="Detter J."/>
            <person name="Dirks B."/>
            <person name="Dubchak I."/>
            <person name="Duplessis S."/>
            <person name="Ehlting J."/>
            <person name="Ellis B."/>
            <person name="Gendler K."/>
            <person name="Goodstein D."/>
            <person name="Gribskov M."/>
            <person name="Grimwood J."/>
            <person name="Groover A."/>
            <person name="Gunter L."/>
            <person name="Hamberger B."/>
            <person name="Heinze B."/>
            <person name="Helariutta Y."/>
            <person name="Henrissat B."/>
            <person name="Holligan D."/>
            <person name="Holt R."/>
            <person name="Huang W."/>
            <person name="Islam-Faridi N."/>
            <person name="Jones S."/>
            <person name="Jones-Rhoades M."/>
            <person name="Jorgensen R."/>
            <person name="Joshi C."/>
            <person name="Kangasjarvi J."/>
            <person name="Karlsson J."/>
            <person name="Kelleher C."/>
            <person name="Kirkpatrick R."/>
            <person name="Kirst M."/>
            <person name="Kohler A."/>
            <person name="Kalluri U."/>
            <person name="Larimer F."/>
            <person name="Leebens-Mack J."/>
            <person name="Leple J.C."/>
            <person name="Locascio P."/>
            <person name="Lou Y."/>
            <person name="Lucas S."/>
            <person name="Martin F."/>
            <person name="Montanini B."/>
            <person name="Napoli C."/>
            <person name="Nelson D.R."/>
            <person name="Nelson C."/>
            <person name="Nieminen K."/>
            <person name="Nilsson O."/>
            <person name="Pereda V."/>
            <person name="Peter G."/>
            <person name="Philippe R."/>
            <person name="Pilate G."/>
            <person name="Poliakov A."/>
            <person name="Razumovskaya J."/>
            <person name="Richardson P."/>
            <person name="Rinaldi C."/>
            <person name="Ritland K."/>
            <person name="Rouze P."/>
            <person name="Ryaboy D."/>
            <person name="Schmutz J."/>
            <person name="Schrader J."/>
            <person name="Segerman B."/>
            <person name="Shin H."/>
            <person name="Siddiqui A."/>
            <person name="Sterky F."/>
            <person name="Terry A."/>
            <person name="Tsai C.J."/>
            <person name="Uberbacher E."/>
            <person name="Unneberg P."/>
            <person name="Vahala J."/>
            <person name="Wall K."/>
            <person name="Wessler S."/>
            <person name="Yang G."/>
            <person name="Yin T."/>
            <person name="Douglas C."/>
            <person name="Marra M."/>
            <person name="Sandberg G."/>
            <person name="Van de Peer Y."/>
            <person name="Rokhsar D."/>
        </authorList>
    </citation>
    <scope>NUCLEOTIDE SEQUENCE [LARGE SCALE GENOMIC DNA]</scope>
    <source>
        <strain evidence="2">cv. Nisqually</strain>
    </source>
</reference>
<protein>
    <submittedName>
        <fullName evidence="1">Uncharacterized protein</fullName>
    </submittedName>
</protein>
<dbReference type="AlphaFoldDB" id="A0A3N7EJ84"/>
<dbReference type="InParanoid" id="A0A3N7EJ84"/>
<evidence type="ECO:0000313" key="1">
    <source>
        <dbReference type="EMBL" id="RQO85285.1"/>
    </source>
</evidence>
<name>A0A3N7EJ84_POPTR</name>
<dbReference type="EMBL" id="CM009290">
    <property type="protein sequence ID" value="RQO85285.1"/>
    <property type="molecule type" value="Genomic_DNA"/>
</dbReference>
<evidence type="ECO:0000313" key="2">
    <source>
        <dbReference type="Proteomes" id="UP000006729"/>
    </source>
</evidence>
<proteinExistence type="predicted"/>